<evidence type="ECO:0000313" key="1">
    <source>
        <dbReference type="EMBL" id="EXJ75898.1"/>
    </source>
</evidence>
<dbReference type="HOGENOM" id="CLU_2359540_0_0_1"/>
<dbReference type="OrthoDB" id="10018191at2759"/>
<dbReference type="GeneID" id="19185142"/>
<protein>
    <submittedName>
        <fullName evidence="1">Uncharacterized protein</fullName>
    </submittedName>
</protein>
<name>W9X6T0_9EURO</name>
<organism evidence="1 2">
    <name type="scientific">Cladophialophora psammophila CBS 110553</name>
    <dbReference type="NCBI Taxonomy" id="1182543"/>
    <lineage>
        <taxon>Eukaryota</taxon>
        <taxon>Fungi</taxon>
        <taxon>Dikarya</taxon>
        <taxon>Ascomycota</taxon>
        <taxon>Pezizomycotina</taxon>
        <taxon>Eurotiomycetes</taxon>
        <taxon>Chaetothyriomycetidae</taxon>
        <taxon>Chaetothyriales</taxon>
        <taxon>Herpotrichiellaceae</taxon>
        <taxon>Cladophialophora</taxon>
    </lineage>
</organism>
<comment type="caution">
    <text evidence="1">The sequence shown here is derived from an EMBL/GenBank/DDBJ whole genome shotgun (WGS) entry which is preliminary data.</text>
</comment>
<proteinExistence type="predicted"/>
<reference evidence="1 2" key="1">
    <citation type="submission" date="2013-03" db="EMBL/GenBank/DDBJ databases">
        <title>The Genome Sequence of Cladophialophora psammophila CBS 110553.</title>
        <authorList>
            <consortium name="The Broad Institute Genomics Platform"/>
            <person name="Cuomo C."/>
            <person name="de Hoog S."/>
            <person name="Gorbushina A."/>
            <person name="Walker B."/>
            <person name="Young S.K."/>
            <person name="Zeng Q."/>
            <person name="Gargeya S."/>
            <person name="Fitzgerald M."/>
            <person name="Haas B."/>
            <person name="Abouelleil A."/>
            <person name="Allen A.W."/>
            <person name="Alvarado L."/>
            <person name="Arachchi H.M."/>
            <person name="Berlin A.M."/>
            <person name="Chapman S.B."/>
            <person name="Gainer-Dewar J."/>
            <person name="Goldberg J."/>
            <person name="Griggs A."/>
            <person name="Gujja S."/>
            <person name="Hansen M."/>
            <person name="Howarth C."/>
            <person name="Imamovic A."/>
            <person name="Ireland A."/>
            <person name="Larimer J."/>
            <person name="McCowan C."/>
            <person name="Murphy C."/>
            <person name="Pearson M."/>
            <person name="Poon T.W."/>
            <person name="Priest M."/>
            <person name="Roberts A."/>
            <person name="Saif S."/>
            <person name="Shea T."/>
            <person name="Sisk P."/>
            <person name="Sykes S."/>
            <person name="Wortman J."/>
            <person name="Nusbaum C."/>
            <person name="Birren B."/>
        </authorList>
    </citation>
    <scope>NUCLEOTIDE SEQUENCE [LARGE SCALE GENOMIC DNA]</scope>
    <source>
        <strain evidence="1 2">CBS 110553</strain>
    </source>
</reference>
<dbReference type="AlphaFoldDB" id="W9X6T0"/>
<accession>W9X6T0</accession>
<gene>
    <name evidence="1" type="ORF">A1O5_00406</name>
</gene>
<dbReference type="Proteomes" id="UP000019471">
    <property type="component" value="Unassembled WGS sequence"/>
</dbReference>
<dbReference type="RefSeq" id="XP_007739215.1">
    <property type="nucleotide sequence ID" value="XM_007741025.1"/>
</dbReference>
<keyword evidence="2" id="KW-1185">Reference proteome</keyword>
<evidence type="ECO:0000313" key="2">
    <source>
        <dbReference type="Proteomes" id="UP000019471"/>
    </source>
</evidence>
<dbReference type="EMBL" id="AMGX01000001">
    <property type="protein sequence ID" value="EXJ75898.1"/>
    <property type="molecule type" value="Genomic_DNA"/>
</dbReference>
<sequence>MAAVGGLFCAVSGSSEVSKSMYNDARRLVLASFNRRNILGDVSATSEDKLMTVKTVRDTCSLSTFIDRNSLFSLLSMDYAVVTKGATNLPRLFTPT</sequence>